<proteinExistence type="predicted"/>
<feature type="domain" description="BON" evidence="2">
    <location>
        <begin position="206"/>
        <end position="274"/>
    </location>
</feature>
<dbReference type="InterPro" id="IPR014004">
    <property type="entry name" value="Transpt-assoc_nodulatn_dom_bac"/>
</dbReference>
<dbReference type="Proteomes" id="UP000249393">
    <property type="component" value="Unassembled WGS sequence"/>
</dbReference>
<dbReference type="InterPro" id="IPR047800">
    <property type="entry name" value="SWFGD_dom"/>
</dbReference>
<dbReference type="Gene3D" id="3.30.1340.30">
    <property type="match status" value="1"/>
</dbReference>
<evidence type="ECO:0000256" key="1">
    <source>
        <dbReference type="SAM" id="MobiDB-lite"/>
    </source>
</evidence>
<dbReference type="EMBL" id="QFQZ01000058">
    <property type="protein sequence ID" value="PZR32549.1"/>
    <property type="molecule type" value="Genomic_DNA"/>
</dbReference>
<sequence>MPQRWNDREGRFDVEPDFDQDRGYGYDASRRRDPAYDNSYRSEGGYRTDDGYRSDKQRGGSQFLRAAQQGGDIGYGRTGSGADYGAGAGGYRQPGDFGRVGGHDFGGATGDYGSSGYSSRTADYGDARYFEHRDRDRYGREGAYGDYNPYRSFSRTDRTRPQDEERTWFDRARDEVSSWMGDRDATQRRQADGEHRGRGPKGYRRSDERIRDDVNDRLTDDAWLDAQGIEVTVQESEVTLSGTVRSREDKKRAEAIAETVSGVDHVQNNLRLDRGTSTTGTTATTVPTSSDPLG</sequence>
<feature type="region of interest" description="Disordered" evidence="1">
    <location>
        <begin position="139"/>
        <end position="214"/>
    </location>
</feature>
<dbReference type="Pfam" id="PF04972">
    <property type="entry name" value="BON"/>
    <property type="match status" value="1"/>
</dbReference>
<organism evidence="3 4">
    <name type="scientific">Caulobacter segnis</name>
    <dbReference type="NCBI Taxonomy" id="88688"/>
    <lineage>
        <taxon>Bacteria</taxon>
        <taxon>Pseudomonadati</taxon>
        <taxon>Pseudomonadota</taxon>
        <taxon>Alphaproteobacteria</taxon>
        <taxon>Caulobacterales</taxon>
        <taxon>Caulobacteraceae</taxon>
        <taxon>Caulobacter</taxon>
    </lineage>
</organism>
<accession>A0A2W5UXL6</accession>
<dbReference type="InterPro" id="IPR051686">
    <property type="entry name" value="Lipoprotein_DolP"/>
</dbReference>
<dbReference type="PROSITE" id="PS50914">
    <property type="entry name" value="BON"/>
    <property type="match status" value="1"/>
</dbReference>
<feature type="compositionally biased region" description="Basic and acidic residues" evidence="1">
    <location>
        <begin position="44"/>
        <end position="58"/>
    </location>
</feature>
<evidence type="ECO:0000313" key="3">
    <source>
        <dbReference type="EMBL" id="PZR32549.1"/>
    </source>
</evidence>
<dbReference type="PANTHER" id="PTHR34606">
    <property type="entry name" value="BON DOMAIN-CONTAINING PROTEIN"/>
    <property type="match status" value="1"/>
</dbReference>
<reference evidence="3 4" key="1">
    <citation type="submission" date="2017-08" db="EMBL/GenBank/DDBJ databases">
        <title>Infants hospitalized years apart are colonized by the same room-sourced microbial strains.</title>
        <authorList>
            <person name="Brooks B."/>
            <person name="Olm M.R."/>
            <person name="Firek B.A."/>
            <person name="Baker R."/>
            <person name="Thomas B.C."/>
            <person name="Morowitz M.J."/>
            <person name="Banfield J.F."/>
        </authorList>
    </citation>
    <scope>NUCLEOTIDE SEQUENCE [LARGE SCALE GENOMIC DNA]</scope>
    <source>
        <strain evidence="3">S2_003_000_R2_4</strain>
    </source>
</reference>
<evidence type="ECO:0000259" key="2">
    <source>
        <dbReference type="PROSITE" id="PS50914"/>
    </source>
</evidence>
<feature type="region of interest" description="Disordered" evidence="1">
    <location>
        <begin position="270"/>
        <end position="294"/>
    </location>
</feature>
<feature type="compositionally biased region" description="Basic and acidic residues" evidence="1">
    <location>
        <begin position="204"/>
        <end position="214"/>
    </location>
</feature>
<feature type="region of interest" description="Disordered" evidence="1">
    <location>
        <begin position="102"/>
        <end position="122"/>
    </location>
</feature>
<dbReference type="RefSeq" id="WP_304280240.1">
    <property type="nucleotide sequence ID" value="NZ_QFQZ01000058.1"/>
</dbReference>
<feature type="compositionally biased region" description="Low complexity" evidence="1">
    <location>
        <begin position="276"/>
        <end position="294"/>
    </location>
</feature>
<evidence type="ECO:0000313" key="4">
    <source>
        <dbReference type="Proteomes" id="UP000249393"/>
    </source>
</evidence>
<feature type="region of interest" description="Disordered" evidence="1">
    <location>
        <begin position="1"/>
        <end position="87"/>
    </location>
</feature>
<dbReference type="PANTHER" id="PTHR34606:SF15">
    <property type="entry name" value="BON DOMAIN-CONTAINING PROTEIN"/>
    <property type="match status" value="1"/>
</dbReference>
<dbReference type="AlphaFoldDB" id="A0A2W5UXL6"/>
<name>A0A2W5UXL6_9CAUL</name>
<dbReference type="NCBIfam" id="NF033157">
    <property type="entry name" value="SWFGD_domain"/>
    <property type="match status" value="1"/>
</dbReference>
<feature type="compositionally biased region" description="Basic and acidic residues" evidence="1">
    <location>
        <begin position="154"/>
        <end position="197"/>
    </location>
</feature>
<comment type="caution">
    <text evidence="3">The sequence shown here is derived from an EMBL/GenBank/DDBJ whole genome shotgun (WGS) entry which is preliminary data.</text>
</comment>
<dbReference type="SMART" id="SM00749">
    <property type="entry name" value="BON"/>
    <property type="match status" value="1"/>
</dbReference>
<gene>
    <name evidence="3" type="ORF">DI526_16200</name>
</gene>
<dbReference type="InterPro" id="IPR007055">
    <property type="entry name" value="BON_dom"/>
</dbReference>
<feature type="compositionally biased region" description="Gly residues" evidence="1">
    <location>
        <begin position="71"/>
        <end position="87"/>
    </location>
</feature>
<protein>
    <submittedName>
        <fullName evidence="3">Transport-associated protein</fullName>
    </submittedName>
</protein>
<feature type="compositionally biased region" description="Basic and acidic residues" evidence="1">
    <location>
        <begin position="1"/>
        <end position="35"/>
    </location>
</feature>